<dbReference type="AlphaFoldDB" id="A0A812EPI6"/>
<gene>
    <name evidence="1" type="ORF">SPHA_76234</name>
</gene>
<dbReference type="EMBL" id="CAHIKZ030005486">
    <property type="protein sequence ID" value="CAE1326681.1"/>
    <property type="molecule type" value="Genomic_DNA"/>
</dbReference>
<keyword evidence="2" id="KW-1185">Reference proteome</keyword>
<dbReference type="InterPro" id="IPR029147">
    <property type="entry name" value="CFAP77"/>
</dbReference>
<dbReference type="OrthoDB" id="532484at2759"/>
<protein>
    <submittedName>
        <fullName evidence="1">Uncharacterized protein</fullName>
    </submittedName>
</protein>
<dbReference type="Proteomes" id="UP000597762">
    <property type="component" value="Unassembled WGS sequence"/>
</dbReference>
<organism evidence="1 2">
    <name type="scientific">Acanthosepion pharaonis</name>
    <name type="common">Pharaoh cuttlefish</name>
    <name type="synonym">Sepia pharaonis</name>
    <dbReference type="NCBI Taxonomy" id="158019"/>
    <lineage>
        <taxon>Eukaryota</taxon>
        <taxon>Metazoa</taxon>
        <taxon>Spiralia</taxon>
        <taxon>Lophotrochozoa</taxon>
        <taxon>Mollusca</taxon>
        <taxon>Cephalopoda</taxon>
        <taxon>Coleoidea</taxon>
        <taxon>Decapodiformes</taxon>
        <taxon>Sepiida</taxon>
        <taxon>Sepiina</taxon>
        <taxon>Sepiidae</taxon>
        <taxon>Acanthosepion</taxon>
    </lineage>
</organism>
<comment type="caution">
    <text evidence="1">The sequence shown here is derived from an EMBL/GenBank/DDBJ whole genome shotgun (WGS) entry which is preliminary data.</text>
</comment>
<name>A0A812EPI6_ACAPH</name>
<accession>A0A812EPI6</accession>
<evidence type="ECO:0000313" key="1">
    <source>
        <dbReference type="EMBL" id="CAE1326681.1"/>
    </source>
</evidence>
<reference evidence="1" key="1">
    <citation type="submission" date="2021-01" db="EMBL/GenBank/DDBJ databases">
        <authorList>
            <person name="Li R."/>
            <person name="Bekaert M."/>
        </authorList>
    </citation>
    <scope>NUCLEOTIDE SEQUENCE</scope>
    <source>
        <strain evidence="1">Farmed</strain>
    </source>
</reference>
<proteinExistence type="predicted"/>
<dbReference type="PANTHER" id="PTHR28617">
    <property type="entry name" value="CILIA- AND FLAGELLA-ASSOCIATED PROTEIN 77"/>
    <property type="match status" value="1"/>
</dbReference>
<dbReference type="Pfam" id="PF14825">
    <property type="entry name" value="CFAP77"/>
    <property type="match status" value="1"/>
</dbReference>
<evidence type="ECO:0000313" key="2">
    <source>
        <dbReference type="Proteomes" id="UP000597762"/>
    </source>
</evidence>
<dbReference type="PANTHER" id="PTHR28617:SF1">
    <property type="entry name" value="CILIA- AND FLAGELLA-ASSOCIATED PROTEIN 77"/>
    <property type="match status" value="1"/>
</dbReference>
<sequence length="192" mass="22130">MGSTKPDWPWRLTATGELGVKREPMLRNELHLRSDLGKRRPRSYMMPDHWIYGLQNPRSSGTVCQALRGWDLSDAVLEVKAPEASERNFMALNKAALHRGLVTAPEHTHFRSLNDIRKSLTKQVVPRCRKQNIPANATFGVFPRPSTPISEVLANRYGDKWLQTQKDDLVKELKKSSKMKVSNFFFDEHTYR</sequence>